<proteinExistence type="inferred from homology"/>
<keyword evidence="2" id="KW-0285">Flavoprotein</keyword>
<keyword evidence="3" id="KW-0274">FAD</keyword>
<dbReference type="RefSeq" id="XP_001317526.1">
    <property type="nucleotide sequence ID" value="XM_001317491.1"/>
</dbReference>
<reference evidence="6" key="1">
    <citation type="submission" date="2006-10" db="EMBL/GenBank/DDBJ databases">
        <authorList>
            <person name="Amadeo P."/>
            <person name="Zhao Q."/>
            <person name="Wortman J."/>
            <person name="Fraser-Liggett C."/>
            <person name="Carlton J."/>
        </authorList>
    </citation>
    <scope>NUCLEOTIDE SEQUENCE</scope>
    <source>
        <strain evidence="6">G3</strain>
    </source>
</reference>
<name>A2EPW5_TRIV3</name>
<gene>
    <name evidence="6" type="ORF">TVAG_336950</name>
</gene>
<dbReference type="EMBL" id="DS113452">
    <property type="protein sequence ID" value="EAY05303.1"/>
    <property type="molecule type" value="Genomic_DNA"/>
</dbReference>
<dbReference type="SMR" id="A2EPW5"/>
<dbReference type="VEuPathDB" id="TrichDB:TVAG_336950"/>
<dbReference type="VEuPathDB" id="TrichDB:TVAGG3_0359710"/>
<dbReference type="PANTHER" id="PTHR46305">
    <property type="match status" value="1"/>
</dbReference>
<evidence type="ECO:0000259" key="5">
    <source>
        <dbReference type="Pfam" id="PF02525"/>
    </source>
</evidence>
<keyword evidence="7" id="KW-1185">Reference proteome</keyword>
<evidence type="ECO:0000256" key="2">
    <source>
        <dbReference type="ARBA" id="ARBA00022630"/>
    </source>
</evidence>
<feature type="domain" description="Flavodoxin-like fold" evidence="5">
    <location>
        <begin position="7"/>
        <end position="192"/>
    </location>
</feature>
<dbReference type="InterPro" id="IPR029039">
    <property type="entry name" value="Flavoprotein-like_sf"/>
</dbReference>
<sequence>METKKQNILIIDGGKAFYSVGGKLSTSLVELAEKILVEKGYQVKRTKCDKDYDTKEELNLFVWADVVIWQIPVWWQQVPWTVKKYIDEVFYEGHGVLYESDGRTRKDPTKLYGSGGLCQNKKFMISSTWNAPYESLHEPGQFFNQRGPDEVLYPFRACMGMLAFQELPHIAFNDVIKNPQYEQYVKTYTEHLNKVFP</sequence>
<evidence type="ECO:0000313" key="7">
    <source>
        <dbReference type="Proteomes" id="UP000001542"/>
    </source>
</evidence>
<comment type="similarity">
    <text evidence="4">Belongs to the oxidoreductase MdaB family.</text>
</comment>
<evidence type="ECO:0000256" key="3">
    <source>
        <dbReference type="ARBA" id="ARBA00022827"/>
    </source>
</evidence>
<dbReference type="InParanoid" id="A2EPW5"/>
<dbReference type="PANTHER" id="PTHR46305:SF3">
    <property type="entry name" value="NADPH:QUINONE OXIDOREDUCTASE MDAB"/>
    <property type="match status" value="1"/>
</dbReference>
<dbReference type="InterPro" id="IPR052397">
    <property type="entry name" value="NADPH-QR_MdaB"/>
</dbReference>
<dbReference type="KEGG" id="tva:4763169"/>
<evidence type="ECO:0000256" key="1">
    <source>
        <dbReference type="ARBA" id="ARBA00001974"/>
    </source>
</evidence>
<dbReference type="OrthoDB" id="26889at2759"/>
<dbReference type="Proteomes" id="UP000001542">
    <property type="component" value="Unassembled WGS sequence"/>
</dbReference>
<protein>
    <submittedName>
        <fullName evidence="6">Modulator of drug activity B, putative</fullName>
    </submittedName>
</protein>
<dbReference type="Gene3D" id="3.40.50.360">
    <property type="match status" value="1"/>
</dbReference>
<dbReference type="eggNOG" id="ENOG502RXUH">
    <property type="taxonomic scope" value="Eukaryota"/>
</dbReference>
<dbReference type="Pfam" id="PF02525">
    <property type="entry name" value="Flavodoxin_2"/>
    <property type="match status" value="1"/>
</dbReference>
<reference evidence="6" key="2">
    <citation type="journal article" date="2007" name="Science">
        <title>Draft genome sequence of the sexually transmitted pathogen Trichomonas vaginalis.</title>
        <authorList>
            <person name="Carlton J.M."/>
            <person name="Hirt R.P."/>
            <person name="Silva J.C."/>
            <person name="Delcher A.L."/>
            <person name="Schatz M."/>
            <person name="Zhao Q."/>
            <person name="Wortman J.R."/>
            <person name="Bidwell S.L."/>
            <person name="Alsmark U.C.M."/>
            <person name="Besteiro S."/>
            <person name="Sicheritz-Ponten T."/>
            <person name="Noel C.J."/>
            <person name="Dacks J.B."/>
            <person name="Foster P.G."/>
            <person name="Simillion C."/>
            <person name="Van de Peer Y."/>
            <person name="Miranda-Saavedra D."/>
            <person name="Barton G.J."/>
            <person name="Westrop G.D."/>
            <person name="Mueller S."/>
            <person name="Dessi D."/>
            <person name="Fiori P.L."/>
            <person name="Ren Q."/>
            <person name="Paulsen I."/>
            <person name="Zhang H."/>
            <person name="Bastida-Corcuera F.D."/>
            <person name="Simoes-Barbosa A."/>
            <person name="Brown M.T."/>
            <person name="Hayes R.D."/>
            <person name="Mukherjee M."/>
            <person name="Okumura C.Y."/>
            <person name="Schneider R."/>
            <person name="Smith A.J."/>
            <person name="Vanacova S."/>
            <person name="Villalvazo M."/>
            <person name="Haas B.J."/>
            <person name="Pertea M."/>
            <person name="Feldblyum T.V."/>
            <person name="Utterback T.R."/>
            <person name="Shu C.L."/>
            <person name="Osoegawa K."/>
            <person name="de Jong P.J."/>
            <person name="Hrdy I."/>
            <person name="Horvathova L."/>
            <person name="Zubacova Z."/>
            <person name="Dolezal P."/>
            <person name="Malik S.B."/>
            <person name="Logsdon J.M. Jr."/>
            <person name="Henze K."/>
            <person name="Gupta A."/>
            <person name="Wang C.C."/>
            <person name="Dunne R.L."/>
            <person name="Upcroft J.A."/>
            <person name="Upcroft P."/>
            <person name="White O."/>
            <person name="Salzberg S.L."/>
            <person name="Tang P."/>
            <person name="Chiu C.-H."/>
            <person name="Lee Y.-S."/>
            <person name="Embley T.M."/>
            <person name="Coombs G.H."/>
            <person name="Mottram J.C."/>
            <person name="Tachezy J."/>
            <person name="Fraser-Liggett C.M."/>
            <person name="Johnson P.J."/>
        </authorList>
    </citation>
    <scope>NUCLEOTIDE SEQUENCE [LARGE SCALE GENOMIC DNA]</scope>
    <source>
        <strain evidence="6">G3</strain>
    </source>
</reference>
<dbReference type="InterPro" id="IPR003680">
    <property type="entry name" value="Flavodoxin_fold"/>
</dbReference>
<evidence type="ECO:0000256" key="4">
    <source>
        <dbReference type="ARBA" id="ARBA00037981"/>
    </source>
</evidence>
<dbReference type="AlphaFoldDB" id="A2EPW5"/>
<dbReference type="SUPFAM" id="SSF52218">
    <property type="entry name" value="Flavoproteins"/>
    <property type="match status" value="1"/>
</dbReference>
<comment type="cofactor">
    <cofactor evidence="1">
        <name>FAD</name>
        <dbReference type="ChEBI" id="CHEBI:57692"/>
    </cofactor>
</comment>
<organism evidence="6 7">
    <name type="scientific">Trichomonas vaginalis (strain ATCC PRA-98 / G3)</name>
    <dbReference type="NCBI Taxonomy" id="412133"/>
    <lineage>
        <taxon>Eukaryota</taxon>
        <taxon>Metamonada</taxon>
        <taxon>Parabasalia</taxon>
        <taxon>Trichomonadida</taxon>
        <taxon>Trichomonadidae</taxon>
        <taxon>Trichomonas</taxon>
    </lineage>
</organism>
<accession>A2EPW5</accession>
<evidence type="ECO:0000313" key="6">
    <source>
        <dbReference type="EMBL" id="EAY05303.1"/>
    </source>
</evidence>